<organism evidence="2 3">
    <name type="scientific">Serendipita vermifera MAFF 305830</name>
    <dbReference type="NCBI Taxonomy" id="933852"/>
    <lineage>
        <taxon>Eukaryota</taxon>
        <taxon>Fungi</taxon>
        <taxon>Dikarya</taxon>
        <taxon>Basidiomycota</taxon>
        <taxon>Agaricomycotina</taxon>
        <taxon>Agaricomycetes</taxon>
        <taxon>Sebacinales</taxon>
        <taxon>Serendipitaceae</taxon>
        <taxon>Serendipita</taxon>
    </lineage>
</organism>
<protein>
    <recommendedName>
        <fullName evidence="4">DUF5745 domain-containing protein</fullName>
    </recommendedName>
</protein>
<name>A0A0C2XBP2_SERVB</name>
<reference evidence="2 3" key="1">
    <citation type="submission" date="2014-04" db="EMBL/GenBank/DDBJ databases">
        <authorList>
            <consortium name="DOE Joint Genome Institute"/>
            <person name="Kuo A."/>
            <person name="Zuccaro A."/>
            <person name="Kohler A."/>
            <person name="Nagy L.G."/>
            <person name="Floudas D."/>
            <person name="Copeland A."/>
            <person name="Barry K.W."/>
            <person name="Cichocki N."/>
            <person name="Veneault-Fourrey C."/>
            <person name="LaButti K."/>
            <person name="Lindquist E.A."/>
            <person name="Lipzen A."/>
            <person name="Lundell T."/>
            <person name="Morin E."/>
            <person name="Murat C."/>
            <person name="Sun H."/>
            <person name="Tunlid A."/>
            <person name="Henrissat B."/>
            <person name="Grigoriev I.V."/>
            <person name="Hibbett D.S."/>
            <person name="Martin F."/>
            <person name="Nordberg H.P."/>
            <person name="Cantor M.N."/>
            <person name="Hua S.X."/>
        </authorList>
    </citation>
    <scope>NUCLEOTIDE SEQUENCE [LARGE SCALE GENOMIC DNA]</scope>
    <source>
        <strain evidence="2 3">MAFF 305830</strain>
    </source>
</reference>
<evidence type="ECO:0008006" key="4">
    <source>
        <dbReference type="Google" id="ProtNLM"/>
    </source>
</evidence>
<evidence type="ECO:0000313" key="3">
    <source>
        <dbReference type="Proteomes" id="UP000054097"/>
    </source>
</evidence>
<evidence type="ECO:0000313" key="2">
    <source>
        <dbReference type="EMBL" id="KIM26562.1"/>
    </source>
</evidence>
<accession>A0A0C2XBP2</accession>
<dbReference type="HOGENOM" id="CLU_837066_0_0_1"/>
<reference evidence="3" key="2">
    <citation type="submission" date="2015-01" db="EMBL/GenBank/DDBJ databases">
        <title>Evolutionary Origins and Diversification of the Mycorrhizal Mutualists.</title>
        <authorList>
            <consortium name="DOE Joint Genome Institute"/>
            <consortium name="Mycorrhizal Genomics Consortium"/>
            <person name="Kohler A."/>
            <person name="Kuo A."/>
            <person name="Nagy L.G."/>
            <person name="Floudas D."/>
            <person name="Copeland A."/>
            <person name="Barry K.W."/>
            <person name="Cichocki N."/>
            <person name="Veneault-Fourrey C."/>
            <person name="LaButti K."/>
            <person name="Lindquist E.A."/>
            <person name="Lipzen A."/>
            <person name="Lundell T."/>
            <person name="Morin E."/>
            <person name="Murat C."/>
            <person name="Riley R."/>
            <person name="Ohm R."/>
            <person name="Sun H."/>
            <person name="Tunlid A."/>
            <person name="Henrissat B."/>
            <person name="Grigoriev I.V."/>
            <person name="Hibbett D.S."/>
            <person name="Martin F."/>
        </authorList>
    </citation>
    <scope>NUCLEOTIDE SEQUENCE [LARGE SCALE GENOMIC DNA]</scope>
    <source>
        <strain evidence="3">MAFF 305830</strain>
    </source>
</reference>
<gene>
    <name evidence="2" type="ORF">M408DRAFT_330519</name>
</gene>
<feature type="region of interest" description="Disordered" evidence="1">
    <location>
        <begin position="168"/>
        <end position="217"/>
    </location>
</feature>
<keyword evidence="3" id="KW-1185">Reference proteome</keyword>
<dbReference type="AlphaFoldDB" id="A0A0C2XBP2"/>
<feature type="compositionally biased region" description="Pro residues" evidence="1">
    <location>
        <begin position="174"/>
        <end position="185"/>
    </location>
</feature>
<sequence length="310" mass="33716">MENVHLNSDDEVDELVGALNILLDNLDIPIELESPYDLTPSLLLAVLESTLQSRLPLSDKLRQAHSPQSKVEAVKVFLGVLGNDILKLDLSDIEPRRLARGEWEEVVYVGTLLVRVAKQVGVLEVDAIDIIDSNPDITTEQAFSKAQNKQFTSPNTRLKPSFSLPTTAISKQARPPPTAPPPIHSTPPKRGQIATERSAPRPPARESTPPPTVRKTLYMGHRPAASPSTFALEPSIDGSVCSCAFEEDVTGSTAHCHCEVHGSETETSAFDTSADLSLLKPGNVTKLPVNILTHKAKGRSRPAQKSHLRF</sequence>
<evidence type="ECO:0000256" key="1">
    <source>
        <dbReference type="SAM" id="MobiDB-lite"/>
    </source>
</evidence>
<dbReference type="OrthoDB" id="2596754at2759"/>
<dbReference type="Proteomes" id="UP000054097">
    <property type="component" value="Unassembled WGS sequence"/>
</dbReference>
<proteinExistence type="predicted"/>
<dbReference type="EMBL" id="KN824305">
    <property type="protein sequence ID" value="KIM26562.1"/>
    <property type="molecule type" value="Genomic_DNA"/>
</dbReference>